<feature type="domain" description="ABC transporter" evidence="10">
    <location>
        <begin position="337"/>
        <end position="572"/>
    </location>
</feature>
<evidence type="ECO:0000256" key="6">
    <source>
        <dbReference type="ARBA" id="ARBA00022840"/>
    </source>
</evidence>
<dbReference type="InterPro" id="IPR011527">
    <property type="entry name" value="ABC1_TM_dom"/>
</dbReference>
<dbReference type="Gene3D" id="1.20.1560.10">
    <property type="entry name" value="ABC transporter type 1, transmembrane domain"/>
    <property type="match status" value="1"/>
</dbReference>
<dbReference type="CDD" id="cd07346">
    <property type="entry name" value="ABC_6TM_exporters"/>
    <property type="match status" value="1"/>
</dbReference>
<comment type="caution">
    <text evidence="12">The sequence shown here is derived from an EMBL/GenBank/DDBJ whole genome shotgun (WGS) entry which is preliminary data.</text>
</comment>
<dbReference type="Pfam" id="PF00664">
    <property type="entry name" value="ABC_membrane"/>
    <property type="match status" value="1"/>
</dbReference>
<feature type="transmembrane region" description="Helical" evidence="9">
    <location>
        <begin position="247"/>
        <end position="268"/>
    </location>
</feature>
<evidence type="ECO:0000256" key="9">
    <source>
        <dbReference type="SAM" id="Phobius"/>
    </source>
</evidence>
<dbReference type="PANTHER" id="PTHR43394:SF1">
    <property type="entry name" value="ATP-BINDING CASSETTE SUB-FAMILY B MEMBER 10, MITOCHONDRIAL"/>
    <property type="match status" value="1"/>
</dbReference>
<feature type="transmembrane region" description="Helical" evidence="9">
    <location>
        <begin position="20"/>
        <end position="45"/>
    </location>
</feature>
<dbReference type="SMART" id="SM00382">
    <property type="entry name" value="AAA"/>
    <property type="match status" value="1"/>
</dbReference>
<comment type="subcellular location">
    <subcellularLocation>
        <location evidence="1">Cell membrane</location>
        <topology evidence="1">Multi-pass membrane protein</topology>
    </subcellularLocation>
</comment>
<protein>
    <recommendedName>
        <fullName evidence="14">ABC transporter permease</fullName>
    </recommendedName>
</protein>
<keyword evidence="7 9" id="KW-1133">Transmembrane helix</keyword>
<dbReference type="Pfam" id="PF00005">
    <property type="entry name" value="ABC_tran"/>
    <property type="match status" value="1"/>
</dbReference>
<evidence type="ECO:0000313" key="13">
    <source>
        <dbReference type="Proteomes" id="UP000187323"/>
    </source>
</evidence>
<dbReference type="PROSITE" id="PS50893">
    <property type="entry name" value="ABC_TRANSPORTER_2"/>
    <property type="match status" value="1"/>
</dbReference>
<dbReference type="Gene3D" id="3.40.50.300">
    <property type="entry name" value="P-loop containing nucleotide triphosphate hydrolases"/>
    <property type="match status" value="1"/>
</dbReference>
<keyword evidence="6" id="KW-0067">ATP-binding</keyword>
<keyword evidence="5" id="KW-0547">Nucleotide-binding</keyword>
<dbReference type="EMBL" id="MPTO01000025">
    <property type="protein sequence ID" value="OME14527.1"/>
    <property type="molecule type" value="Genomic_DNA"/>
</dbReference>
<sequence length="594" mass="65804">MKQKGVFSRLSTYMLRHKLLYTILLFTTLFGIVLDLTIAWLLSVITDAAVRLDVKAFKGLVIFGLIYLLVSAINGFIDRYFKNKISAKIRNELRLDMMRHALALPQSYFDRNHSGDLLSRFTNDNQSVGNATGEVMIDLIRNPLLALAAFGYLLYINWLLALICFAMGPLMFLTGKIFGSAMRENSVKIQTNMSKITSFLHDILGSSMVFKSFSIERRLMKQYQEHSENITSEELKRGRIEGATGSFSSFLGNFTFLLALVVAGYFVAKGSLEVGAMIAFIQLMNYLVMPFSSLPGLINSMQQSLGAAGRIFEVLDSPVEVETLPEVDTKQPEFESMVMSSISFSYPGAERQSINKISLELQKGAQMAVVGPSGGGKSTLFKLLLGLYEPDEGEVIINGQRINEMSLAKLRSYFSYVPQEAGLYTGSIRDNIRNGNPEADEQEILEALRKANAYDFVMELPEGLDTDIGEEGSRLSGGQRQRLSIARAILRNAPILLLDEATAALDNESEKLVQQAIRKLMGDKTTLVIAHRLSTIQNADIILVMENGEIVESGTHDVLLAAGGRYNDLYYSQLEQEEESGMGPEKVELASTGV</sequence>
<feature type="transmembrane region" description="Helical" evidence="9">
    <location>
        <begin position="274"/>
        <end position="294"/>
    </location>
</feature>
<evidence type="ECO:0000256" key="3">
    <source>
        <dbReference type="ARBA" id="ARBA00022475"/>
    </source>
</evidence>
<accession>A0AB36J801</accession>
<evidence type="ECO:0000259" key="10">
    <source>
        <dbReference type="PROSITE" id="PS50893"/>
    </source>
</evidence>
<dbReference type="InterPro" id="IPR039421">
    <property type="entry name" value="Type_1_exporter"/>
</dbReference>
<dbReference type="InterPro" id="IPR027417">
    <property type="entry name" value="P-loop_NTPase"/>
</dbReference>
<dbReference type="RefSeq" id="WP_076137542.1">
    <property type="nucleotide sequence ID" value="NZ_MPTO01000025.1"/>
</dbReference>
<feature type="transmembrane region" description="Helical" evidence="9">
    <location>
        <begin position="144"/>
        <end position="173"/>
    </location>
</feature>
<keyword evidence="4 9" id="KW-0812">Transmembrane</keyword>
<feature type="domain" description="ABC transmembrane type-1" evidence="11">
    <location>
        <begin position="23"/>
        <end position="303"/>
    </location>
</feature>
<dbReference type="InterPro" id="IPR003593">
    <property type="entry name" value="AAA+_ATPase"/>
</dbReference>
<evidence type="ECO:0000259" key="11">
    <source>
        <dbReference type="PROSITE" id="PS50929"/>
    </source>
</evidence>
<dbReference type="InterPro" id="IPR036640">
    <property type="entry name" value="ABC1_TM_sf"/>
</dbReference>
<evidence type="ECO:0008006" key="14">
    <source>
        <dbReference type="Google" id="ProtNLM"/>
    </source>
</evidence>
<dbReference type="InterPro" id="IPR003439">
    <property type="entry name" value="ABC_transporter-like_ATP-bd"/>
</dbReference>
<dbReference type="GO" id="GO:0016887">
    <property type="term" value="F:ATP hydrolysis activity"/>
    <property type="evidence" value="ECO:0007669"/>
    <property type="project" value="InterPro"/>
</dbReference>
<dbReference type="Proteomes" id="UP000187323">
    <property type="component" value="Unassembled WGS sequence"/>
</dbReference>
<reference evidence="12 13" key="1">
    <citation type="submission" date="2016-10" db="EMBL/GenBank/DDBJ databases">
        <title>Paenibacillus species isolates.</title>
        <authorList>
            <person name="Beno S.M."/>
        </authorList>
    </citation>
    <scope>NUCLEOTIDE SEQUENCE [LARGE SCALE GENOMIC DNA]</scope>
    <source>
        <strain evidence="12 13">FSL H7-0918</strain>
    </source>
</reference>
<evidence type="ECO:0000256" key="5">
    <source>
        <dbReference type="ARBA" id="ARBA00022741"/>
    </source>
</evidence>
<dbReference type="AlphaFoldDB" id="A0AB36J801"/>
<dbReference type="PROSITE" id="PS00211">
    <property type="entry name" value="ABC_TRANSPORTER_1"/>
    <property type="match status" value="1"/>
</dbReference>
<evidence type="ECO:0000256" key="8">
    <source>
        <dbReference type="ARBA" id="ARBA00023136"/>
    </source>
</evidence>
<dbReference type="InterPro" id="IPR017871">
    <property type="entry name" value="ABC_transporter-like_CS"/>
</dbReference>
<proteinExistence type="predicted"/>
<dbReference type="PANTHER" id="PTHR43394">
    <property type="entry name" value="ATP-DEPENDENT PERMEASE MDL1, MITOCHONDRIAL"/>
    <property type="match status" value="1"/>
</dbReference>
<evidence type="ECO:0000256" key="2">
    <source>
        <dbReference type="ARBA" id="ARBA00022448"/>
    </source>
</evidence>
<dbReference type="GO" id="GO:0015421">
    <property type="term" value="F:ABC-type oligopeptide transporter activity"/>
    <property type="evidence" value="ECO:0007669"/>
    <property type="project" value="TreeGrafter"/>
</dbReference>
<dbReference type="PROSITE" id="PS50929">
    <property type="entry name" value="ABC_TM1F"/>
    <property type="match status" value="1"/>
</dbReference>
<gene>
    <name evidence="12" type="ORF">BSK47_23555</name>
</gene>
<keyword evidence="3" id="KW-1003">Cell membrane</keyword>
<keyword evidence="8 9" id="KW-0472">Membrane</keyword>
<organism evidence="12 13">
    <name type="scientific">Paenibacillus odorifer</name>
    <dbReference type="NCBI Taxonomy" id="189426"/>
    <lineage>
        <taxon>Bacteria</taxon>
        <taxon>Bacillati</taxon>
        <taxon>Bacillota</taxon>
        <taxon>Bacilli</taxon>
        <taxon>Bacillales</taxon>
        <taxon>Paenibacillaceae</taxon>
        <taxon>Paenibacillus</taxon>
    </lineage>
</organism>
<evidence type="ECO:0000256" key="7">
    <source>
        <dbReference type="ARBA" id="ARBA00022989"/>
    </source>
</evidence>
<evidence type="ECO:0000256" key="4">
    <source>
        <dbReference type="ARBA" id="ARBA00022692"/>
    </source>
</evidence>
<name>A0AB36J801_9BACL</name>
<dbReference type="GO" id="GO:0005886">
    <property type="term" value="C:plasma membrane"/>
    <property type="evidence" value="ECO:0007669"/>
    <property type="project" value="UniProtKB-SubCell"/>
</dbReference>
<dbReference type="GO" id="GO:0005524">
    <property type="term" value="F:ATP binding"/>
    <property type="evidence" value="ECO:0007669"/>
    <property type="project" value="UniProtKB-KW"/>
</dbReference>
<dbReference type="FunFam" id="3.40.50.300:FF:000221">
    <property type="entry name" value="Multidrug ABC transporter ATP-binding protein"/>
    <property type="match status" value="1"/>
</dbReference>
<evidence type="ECO:0000313" key="12">
    <source>
        <dbReference type="EMBL" id="OME14527.1"/>
    </source>
</evidence>
<dbReference type="SUPFAM" id="SSF90123">
    <property type="entry name" value="ABC transporter transmembrane region"/>
    <property type="match status" value="1"/>
</dbReference>
<evidence type="ECO:0000256" key="1">
    <source>
        <dbReference type="ARBA" id="ARBA00004651"/>
    </source>
</evidence>
<dbReference type="SUPFAM" id="SSF52540">
    <property type="entry name" value="P-loop containing nucleoside triphosphate hydrolases"/>
    <property type="match status" value="1"/>
</dbReference>
<keyword evidence="2" id="KW-0813">Transport</keyword>
<feature type="transmembrane region" description="Helical" evidence="9">
    <location>
        <begin position="57"/>
        <end position="77"/>
    </location>
</feature>